<dbReference type="PANTHER" id="PTHR45979:SF30">
    <property type="entry name" value="NUCLEOTIDYLTRANSFERASE"/>
    <property type="match status" value="1"/>
</dbReference>
<proteinExistence type="predicted"/>
<evidence type="ECO:0000259" key="3">
    <source>
        <dbReference type="Pfam" id="PF26180"/>
    </source>
</evidence>
<feature type="compositionally biased region" description="Polar residues" evidence="1">
    <location>
        <begin position="378"/>
        <end position="394"/>
    </location>
</feature>
<feature type="compositionally biased region" description="Basic residues" evidence="1">
    <location>
        <begin position="1146"/>
        <end position="1158"/>
    </location>
</feature>
<dbReference type="PANTHER" id="PTHR45979">
    <property type="entry name" value="PAP/OAS1 SUBSTRATE-BINDING DOMAIN SUPERFAMILY"/>
    <property type="match status" value="1"/>
</dbReference>
<reference evidence="4" key="2">
    <citation type="submission" date="2023-06" db="EMBL/GenBank/DDBJ databases">
        <authorList>
            <person name="Ma L."/>
            <person name="Liu K.-W."/>
            <person name="Li Z."/>
            <person name="Hsiao Y.-Y."/>
            <person name="Qi Y."/>
            <person name="Fu T."/>
            <person name="Tang G."/>
            <person name="Zhang D."/>
            <person name="Sun W.-H."/>
            <person name="Liu D.-K."/>
            <person name="Li Y."/>
            <person name="Chen G.-Z."/>
            <person name="Liu X.-D."/>
            <person name="Liao X.-Y."/>
            <person name="Jiang Y.-T."/>
            <person name="Yu X."/>
            <person name="Hao Y."/>
            <person name="Huang J."/>
            <person name="Zhao X.-W."/>
            <person name="Ke S."/>
            <person name="Chen Y.-Y."/>
            <person name="Wu W.-L."/>
            <person name="Hsu J.-L."/>
            <person name="Lin Y.-F."/>
            <person name="Huang M.-D."/>
            <person name="Li C.-Y."/>
            <person name="Huang L."/>
            <person name="Wang Z.-W."/>
            <person name="Zhao X."/>
            <person name="Zhong W.-Y."/>
            <person name="Peng D.-H."/>
            <person name="Ahmad S."/>
            <person name="Lan S."/>
            <person name="Zhang J.-S."/>
            <person name="Tsai W.-C."/>
            <person name="Van De Peer Y."/>
            <person name="Liu Z.-J."/>
        </authorList>
    </citation>
    <scope>NUCLEOTIDE SEQUENCE</scope>
    <source>
        <strain evidence="4">CP</strain>
        <tissue evidence="4">Leaves</tissue>
    </source>
</reference>
<evidence type="ECO:0000313" key="4">
    <source>
        <dbReference type="EMBL" id="KAK1323986.1"/>
    </source>
</evidence>
<feature type="region of interest" description="Disordered" evidence="1">
    <location>
        <begin position="985"/>
        <end position="1027"/>
    </location>
</feature>
<evidence type="ECO:0008006" key="6">
    <source>
        <dbReference type="Google" id="ProtNLM"/>
    </source>
</evidence>
<feature type="compositionally biased region" description="Basic and acidic residues" evidence="1">
    <location>
        <begin position="1159"/>
        <end position="1168"/>
    </location>
</feature>
<dbReference type="InterPro" id="IPR054708">
    <property type="entry name" value="MTPAP-like_central"/>
</dbReference>
<dbReference type="Proteomes" id="UP001180020">
    <property type="component" value="Unassembled WGS sequence"/>
</dbReference>
<keyword evidence="5" id="KW-1185">Reference proteome</keyword>
<dbReference type="Pfam" id="PF22600">
    <property type="entry name" value="MTPAP-like_central"/>
    <property type="match status" value="1"/>
</dbReference>
<feature type="compositionally biased region" description="Polar residues" evidence="1">
    <location>
        <begin position="500"/>
        <end position="516"/>
    </location>
</feature>
<reference evidence="4" key="1">
    <citation type="journal article" date="2023" name="Nat. Commun.">
        <title>Diploid and tetraploid genomes of Acorus and the evolution of monocots.</title>
        <authorList>
            <person name="Ma L."/>
            <person name="Liu K.W."/>
            <person name="Li Z."/>
            <person name="Hsiao Y.Y."/>
            <person name="Qi Y."/>
            <person name="Fu T."/>
            <person name="Tang G.D."/>
            <person name="Zhang D."/>
            <person name="Sun W.H."/>
            <person name="Liu D.K."/>
            <person name="Li Y."/>
            <person name="Chen G.Z."/>
            <person name="Liu X.D."/>
            <person name="Liao X.Y."/>
            <person name="Jiang Y.T."/>
            <person name="Yu X."/>
            <person name="Hao Y."/>
            <person name="Huang J."/>
            <person name="Zhao X.W."/>
            <person name="Ke S."/>
            <person name="Chen Y.Y."/>
            <person name="Wu W.L."/>
            <person name="Hsu J.L."/>
            <person name="Lin Y.F."/>
            <person name="Huang M.D."/>
            <person name="Li C.Y."/>
            <person name="Huang L."/>
            <person name="Wang Z.W."/>
            <person name="Zhao X."/>
            <person name="Zhong W.Y."/>
            <person name="Peng D.H."/>
            <person name="Ahmad S."/>
            <person name="Lan S."/>
            <person name="Zhang J.S."/>
            <person name="Tsai W.C."/>
            <person name="Van de Peer Y."/>
            <person name="Liu Z.J."/>
        </authorList>
    </citation>
    <scope>NUCLEOTIDE SEQUENCE</scope>
    <source>
        <strain evidence="4">CP</strain>
    </source>
</reference>
<dbReference type="InterPro" id="IPR043519">
    <property type="entry name" value="NT_sf"/>
</dbReference>
<dbReference type="InterPro" id="IPR058920">
    <property type="entry name" value="PAP-OAS1-bd-rel"/>
</dbReference>
<feature type="region of interest" description="Disordered" evidence="1">
    <location>
        <begin position="562"/>
        <end position="584"/>
    </location>
</feature>
<feature type="compositionally biased region" description="Polar residues" evidence="1">
    <location>
        <begin position="858"/>
        <end position="877"/>
    </location>
</feature>
<feature type="domain" description="Poly(A) RNA polymerase mitochondrial-like central palm" evidence="2">
    <location>
        <begin position="34"/>
        <end position="155"/>
    </location>
</feature>
<dbReference type="InterPro" id="IPR058921">
    <property type="entry name" value="PAP/OAS1-rel"/>
</dbReference>
<dbReference type="Pfam" id="PF26180">
    <property type="entry name" value="PAP-OAS1"/>
    <property type="match status" value="1"/>
</dbReference>
<dbReference type="Gene3D" id="1.10.1410.10">
    <property type="match status" value="1"/>
</dbReference>
<dbReference type="SUPFAM" id="SSF81301">
    <property type="entry name" value="Nucleotidyltransferase"/>
    <property type="match status" value="1"/>
</dbReference>
<comment type="caution">
    <text evidence="4">The sequence shown here is derived from an EMBL/GenBank/DDBJ whole genome shotgun (WGS) entry which is preliminary data.</text>
</comment>
<feature type="region of interest" description="Disordered" evidence="1">
    <location>
        <begin position="839"/>
        <end position="877"/>
    </location>
</feature>
<feature type="domain" description="PAP/OAS1 substrate-binding-related" evidence="3">
    <location>
        <begin position="168"/>
        <end position="357"/>
    </location>
</feature>
<sequence>MGEREGWADEWPGGTGRAMRHLDAERLAVAEERTAELIARVRPTWHSEGRRNAVADYVERLISRCFACQVFTFGSVPLKTYLPDGDIDVSVFSRNQDLKDTWANKVRDALEKEEKSEGAEFHVKEVQYIQAEVKIIKCLVENIVVDICFNQLSGLCTLCFLEEVDNLIKQNHLFKRSIILIKAWCYYESRILGAHHGLISTYGLEILVLHIFHVFNNTFAGPLEVLYRFLEFFSNFDWDNFCVSLRGPVPISSLPEMTVEPIHNDGGLGKLFLDACSLAYAVFPVSLENDGAKFIPKHFNIIDPLRTDNNLGRSVSKGNFFRIRSAFAFGFKRLSRLLECPKDNLLTELNQFFMNTWDRHGSGKRPDAPTPSLRLLQPLNNDSAEGNENSQNGASFKRRGENARLDVSHIFKTKQGNLSHVISPQFINTISHPSQNLSRTSNVSTMSSSQSQKIYGNQAILRIAEWGISNLGDSAEKGQKIFRPEFSVSEHGRQGRCWLSRTQSSPSLTGTSSMLPSQGRHYRLPEIGKNQLDFVRQNQSGRRENLGFNVFGGCGKKSSDDTLSMSHGMSNRSLDVSTSPNYDSNNRHSDVDFSTIQEDHTSVSQTIEINQEEQDLFNIMASSSVHNSDGDLQFPMSLDSTHLPSQSPPTLASMGYVQRNFVSVNIPIVETNRGSNLSNLQFAQGLVSLPLSHCISGDDLVSNLDELHEWGSDDSCLTNMNQQDGDCGFWHEQDPGSRRLFTDNRNLQMFESEDRHKSRWQDPISSSGFGNSGSFVVSQHSFARVNRGQPREASSHSLHYQDSRGSNMYATDKNANLRFSPVSQASSFRSKLASESSWDGKVSKIARGKQGRKPASPAVSSSTYKTEQNNVQFDDSVSDSAYAQVHNDSRDWIPLSTMSTEIAEESTRLALNVTSHDRGHQIHGYQPSRMSQSISVVSSAPVPVGPVSQIEANNSGVLPFAFYPVGPPVPFLTMLPVYNFQSETGNSGGSTSPFDMVDGESAESLDHSEISTNSSSARGTSAGLPEDQESDIFNIDFLRHWHNLQYGRSCQSTQYSGPVVYNSSVMAPPVYLQDHFPWDGPGKPLSANGDPLSQLMSYDPQLEPILPHEHGSNWPSGLHHHYGDDAHRYRSGTGTYLPNPKVSFRNQRHSNSRNHRGNYNHDRNDHAVRQGNWINSNPKSRAATRRGRNRAEKSNLRAERIGVTDGQSDRWESHKHEQISSCQLHNSLYNSAYSPHGSTNMAYGMYPLPTENSDSIIPVGPAMSSVMMLRSGDQNAGCGSHCEQLEFGSFGPVHLSSVNEVTQFGDGCSIQTVYEQRHETYQEGPYACFTPDQSSSPLIQRGKTRIQHPSVKREYLGQPTKRRV</sequence>
<protein>
    <recommendedName>
        <fullName evidence="6">Polymerase nucleotidyl transferase domain-containing protein</fullName>
    </recommendedName>
</protein>
<organism evidence="4 5">
    <name type="scientific">Acorus calamus</name>
    <name type="common">Sweet flag</name>
    <dbReference type="NCBI Taxonomy" id="4465"/>
    <lineage>
        <taxon>Eukaryota</taxon>
        <taxon>Viridiplantae</taxon>
        <taxon>Streptophyta</taxon>
        <taxon>Embryophyta</taxon>
        <taxon>Tracheophyta</taxon>
        <taxon>Spermatophyta</taxon>
        <taxon>Magnoliopsida</taxon>
        <taxon>Liliopsida</taxon>
        <taxon>Acoraceae</taxon>
        <taxon>Acorus</taxon>
    </lineage>
</organism>
<evidence type="ECO:0000259" key="2">
    <source>
        <dbReference type="Pfam" id="PF22600"/>
    </source>
</evidence>
<feature type="compositionally biased region" description="Basic and acidic residues" evidence="1">
    <location>
        <begin position="789"/>
        <end position="802"/>
    </location>
</feature>
<feature type="region of interest" description="Disordered" evidence="1">
    <location>
        <begin position="359"/>
        <end position="399"/>
    </location>
</feature>
<dbReference type="CDD" id="cd05402">
    <property type="entry name" value="NT_PAP_TUTase"/>
    <property type="match status" value="1"/>
</dbReference>
<evidence type="ECO:0000256" key="1">
    <source>
        <dbReference type="SAM" id="MobiDB-lite"/>
    </source>
</evidence>
<feature type="compositionally biased region" description="Polar residues" evidence="1">
    <location>
        <begin position="1010"/>
        <end position="1019"/>
    </location>
</feature>
<gene>
    <name evidence="4" type="ORF">QJS10_CPA02g00239</name>
</gene>
<dbReference type="EMBL" id="JAUJYO010000002">
    <property type="protein sequence ID" value="KAK1323986.1"/>
    <property type="molecule type" value="Genomic_DNA"/>
</dbReference>
<dbReference type="SUPFAM" id="SSF81631">
    <property type="entry name" value="PAP/OAS1 substrate-binding domain"/>
    <property type="match status" value="1"/>
</dbReference>
<feature type="region of interest" description="Disordered" evidence="1">
    <location>
        <begin position="1136"/>
        <end position="1196"/>
    </location>
</feature>
<accession>A0AAV9FEG9</accession>
<name>A0AAV9FEG9_ACOCL</name>
<feature type="region of interest" description="Disordered" evidence="1">
    <location>
        <begin position="499"/>
        <end position="519"/>
    </location>
</feature>
<feature type="region of interest" description="Disordered" evidence="1">
    <location>
        <begin position="784"/>
        <end position="807"/>
    </location>
</feature>
<evidence type="ECO:0000313" key="5">
    <source>
        <dbReference type="Proteomes" id="UP001180020"/>
    </source>
</evidence>
<dbReference type="Gene3D" id="3.30.460.10">
    <property type="entry name" value="Beta Polymerase, domain 2"/>
    <property type="match status" value="1"/>
</dbReference>